<reference evidence="2" key="1">
    <citation type="submission" date="2021-01" db="EMBL/GenBank/DDBJ databases">
        <title>Description of Breznakiella homolactica.</title>
        <authorList>
            <person name="Song Y."/>
            <person name="Brune A."/>
        </authorList>
    </citation>
    <scope>NUCLEOTIDE SEQUENCE</scope>
    <source>
        <strain evidence="2">RmG30</strain>
    </source>
</reference>
<gene>
    <name evidence="2" type="ORF">JFL75_07255</name>
</gene>
<feature type="transmembrane region" description="Helical" evidence="1">
    <location>
        <begin position="12"/>
        <end position="34"/>
    </location>
</feature>
<dbReference type="Proteomes" id="UP000595917">
    <property type="component" value="Chromosome"/>
</dbReference>
<evidence type="ECO:0000256" key="1">
    <source>
        <dbReference type="SAM" id="Phobius"/>
    </source>
</evidence>
<keyword evidence="1" id="KW-1133">Transmembrane helix</keyword>
<evidence type="ECO:0000313" key="2">
    <source>
        <dbReference type="EMBL" id="QQO10702.1"/>
    </source>
</evidence>
<evidence type="ECO:0000313" key="3">
    <source>
        <dbReference type="Proteomes" id="UP000595917"/>
    </source>
</evidence>
<keyword evidence="3" id="KW-1185">Reference proteome</keyword>
<keyword evidence="1" id="KW-0812">Transmembrane</keyword>
<organism evidence="2 3">
    <name type="scientific">Breznakiella homolactica</name>
    <dbReference type="NCBI Taxonomy" id="2798577"/>
    <lineage>
        <taxon>Bacteria</taxon>
        <taxon>Pseudomonadati</taxon>
        <taxon>Spirochaetota</taxon>
        <taxon>Spirochaetia</taxon>
        <taxon>Spirochaetales</taxon>
        <taxon>Breznakiellaceae</taxon>
        <taxon>Breznakiella</taxon>
    </lineage>
</organism>
<accession>A0A7T7XQR2</accession>
<dbReference type="RefSeq" id="WP_215628007.1">
    <property type="nucleotide sequence ID" value="NZ_CP067089.2"/>
</dbReference>
<sequence>MMAKERVGVNAAAVVSGAGLAVVIGLLVSMFFFLEREHSFIEERIDVLEGLVVQAVEDEVSRATGEYLRAIGDLEASLAEVITLSGSAGTAATAGRIASTNTRLERLEGVYADLLAEQKKKTVESLYSDRDLAGRYGEGLRLLEQGKYSQAYGVFSLVSGEQPENMDARFYMYYALFERNRHDREQYKKIREGLTLLQRNGYTREEIGAVLDFMAAEELGKLAGEAR</sequence>
<proteinExistence type="predicted"/>
<protein>
    <submittedName>
        <fullName evidence="2">Uncharacterized protein</fullName>
    </submittedName>
</protein>
<dbReference type="KEGG" id="bhc:JFL75_07255"/>
<name>A0A7T7XQR2_9SPIR</name>
<keyword evidence="1" id="KW-0472">Membrane</keyword>
<dbReference type="EMBL" id="CP067089">
    <property type="protein sequence ID" value="QQO10702.1"/>
    <property type="molecule type" value="Genomic_DNA"/>
</dbReference>
<dbReference type="AlphaFoldDB" id="A0A7T7XQR2"/>